<dbReference type="OrthoDB" id="4082764at2759"/>
<evidence type="ECO:0000313" key="2">
    <source>
        <dbReference type="EMBL" id="KAH3684697.1"/>
    </source>
</evidence>
<reference evidence="2" key="2">
    <citation type="submission" date="2021-01" db="EMBL/GenBank/DDBJ databases">
        <authorList>
            <person name="Schikora-Tamarit M.A."/>
        </authorList>
    </citation>
    <scope>NUCLEOTIDE SEQUENCE</scope>
    <source>
        <strain evidence="2">CBS2887</strain>
    </source>
</reference>
<reference evidence="2" key="1">
    <citation type="journal article" date="2021" name="Open Biol.">
        <title>Shared evolutionary footprints suggest mitochondrial oxidative damage underlies multiple complex I losses in fungi.</title>
        <authorList>
            <person name="Schikora-Tamarit M.A."/>
            <person name="Marcet-Houben M."/>
            <person name="Nosek J."/>
            <person name="Gabaldon T."/>
        </authorList>
    </citation>
    <scope>NUCLEOTIDE SEQUENCE</scope>
    <source>
        <strain evidence="2">CBS2887</strain>
    </source>
</reference>
<evidence type="ECO:0000313" key="3">
    <source>
        <dbReference type="Proteomes" id="UP000774326"/>
    </source>
</evidence>
<keyword evidence="3" id="KW-1185">Reference proteome</keyword>
<dbReference type="AlphaFoldDB" id="A0A9P8Q652"/>
<comment type="caution">
    <text evidence="2">The sequence shown here is derived from an EMBL/GenBank/DDBJ whole genome shotgun (WGS) entry which is preliminary data.</text>
</comment>
<keyword evidence="1" id="KW-1133">Transmembrane helix</keyword>
<evidence type="ECO:0000256" key="1">
    <source>
        <dbReference type="SAM" id="Phobius"/>
    </source>
</evidence>
<feature type="transmembrane region" description="Helical" evidence="1">
    <location>
        <begin position="53"/>
        <end position="73"/>
    </location>
</feature>
<proteinExistence type="predicted"/>
<dbReference type="Pfam" id="PF11124">
    <property type="entry name" value="Pho86"/>
    <property type="match status" value="1"/>
</dbReference>
<dbReference type="InterPro" id="IPR024297">
    <property type="entry name" value="Pho86"/>
</dbReference>
<evidence type="ECO:0008006" key="4">
    <source>
        <dbReference type="Google" id="ProtNLM"/>
    </source>
</evidence>
<keyword evidence="1" id="KW-0472">Membrane</keyword>
<gene>
    <name evidence="2" type="ORF">WICPIJ_004332</name>
</gene>
<dbReference type="EMBL" id="JAEUBG010002357">
    <property type="protein sequence ID" value="KAH3684697.1"/>
    <property type="molecule type" value="Genomic_DNA"/>
</dbReference>
<name>A0A9P8Q652_WICPI</name>
<keyword evidence="1" id="KW-0812">Transmembrane</keyword>
<accession>A0A9P8Q652</accession>
<dbReference type="Proteomes" id="UP000774326">
    <property type="component" value="Unassembled WGS sequence"/>
</dbReference>
<organism evidence="2 3">
    <name type="scientific">Wickerhamomyces pijperi</name>
    <name type="common">Yeast</name>
    <name type="synonym">Pichia pijperi</name>
    <dbReference type="NCBI Taxonomy" id="599730"/>
    <lineage>
        <taxon>Eukaryota</taxon>
        <taxon>Fungi</taxon>
        <taxon>Dikarya</taxon>
        <taxon>Ascomycota</taxon>
        <taxon>Saccharomycotina</taxon>
        <taxon>Saccharomycetes</taxon>
        <taxon>Phaffomycetales</taxon>
        <taxon>Wickerhamomycetaceae</taxon>
        <taxon>Wickerhamomyces</taxon>
    </lineage>
</organism>
<protein>
    <recommendedName>
        <fullName evidence="4">Inorganic phosphate transporter PHO86</fullName>
    </recommendedName>
</protein>
<feature type="transmembrane region" description="Helical" evidence="1">
    <location>
        <begin position="93"/>
        <end position="115"/>
    </location>
</feature>
<sequence length="312" mass="34216">MSQQKDANLDSSLDEKAPPTLYFSKLTPDLANAALNLAVDFGRRSQAPAIKAIATHPISISTIVVAVAIFGYIQLGEFYRIGGLSLIKGNLDQFVVVLIFATGLTSFFFMMGTYFTNIIRENADAIAKDTTPAFGLDLTRLAMINPENKKLDKESKEILAQAENTNIALYRETPIALVSISPVTNLSDKSKFATKICGLGIRKVYQKSGILEDLIKWALVRSNELNAGKSEQLLVLIDVLSTDAETKAVLKKMKFQHITTNDVDTTDKISNFGLNTFGVSLQVWGVALNVKSLKESDIKSLLSSKDFNKKDL</sequence>